<name>A0ABP4K3E9_9MICO</name>
<organism evidence="6 7">
    <name type="scientific">Curtobacterium herbarum</name>
    <dbReference type="NCBI Taxonomy" id="150122"/>
    <lineage>
        <taxon>Bacteria</taxon>
        <taxon>Bacillati</taxon>
        <taxon>Actinomycetota</taxon>
        <taxon>Actinomycetes</taxon>
        <taxon>Micrococcales</taxon>
        <taxon>Microbacteriaceae</taxon>
        <taxon>Curtobacterium</taxon>
    </lineage>
</organism>
<evidence type="ECO:0000256" key="1">
    <source>
        <dbReference type="ARBA" id="ARBA00000223"/>
    </source>
</evidence>
<comment type="caution">
    <text evidence="6">The sequence shown here is derived from an EMBL/GenBank/DDBJ whole genome shotgun (WGS) entry which is preliminary data.</text>
</comment>
<dbReference type="RefSeq" id="WP_204608619.1">
    <property type="nucleotide sequence ID" value="NZ_BAAAJX010000002.1"/>
</dbReference>
<dbReference type="Pfam" id="PF05025">
    <property type="entry name" value="RbsD_FucU"/>
    <property type="match status" value="1"/>
</dbReference>
<dbReference type="NCBIfam" id="NF008761">
    <property type="entry name" value="PRK11797.1"/>
    <property type="match status" value="1"/>
</dbReference>
<dbReference type="PANTHER" id="PTHR37831:SF1">
    <property type="entry name" value="D-RIBOSE PYRANASE"/>
    <property type="match status" value="1"/>
</dbReference>
<keyword evidence="5" id="KW-0119">Carbohydrate metabolism</keyword>
<comment type="catalytic activity">
    <reaction evidence="1">
        <text>beta-D-ribopyranose = beta-D-ribofuranose</text>
        <dbReference type="Rhea" id="RHEA:25432"/>
        <dbReference type="ChEBI" id="CHEBI:27476"/>
        <dbReference type="ChEBI" id="CHEBI:47002"/>
        <dbReference type="EC" id="5.4.99.62"/>
    </reaction>
</comment>
<dbReference type="EC" id="5.4.99.62" evidence="2"/>
<dbReference type="InterPro" id="IPR007721">
    <property type="entry name" value="RbsD_FucU"/>
</dbReference>
<evidence type="ECO:0000313" key="7">
    <source>
        <dbReference type="Proteomes" id="UP001501742"/>
    </source>
</evidence>
<sequence length="127" mass="13161">MKKGGILNAELNAGLSRLGHGDLVVVADCGLPIPPGVPVVDLALVHGVPRFVDVLDALLGDAVFQECIAASEAAGTEAGTWLGDRFPDRRSVPHEELKTMSAGARLFVRTGEATAFANAVLVCGVPF</sequence>
<evidence type="ECO:0000256" key="4">
    <source>
        <dbReference type="ARBA" id="ARBA00023235"/>
    </source>
</evidence>
<evidence type="ECO:0000256" key="2">
    <source>
        <dbReference type="ARBA" id="ARBA00012862"/>
    </source>
</evidence>
<protein>
    <recommendedName>
        <fullName evidence="2">D-ribose pyranase</fullName>
        <ecNumber evidence="2">5.4.99.62</ecNumber>
    </recommendedName>
</protein>
<accession>A0ABP4K3E9</accession>
<proteinExistence type="predicted"/>
<dbReference type="Gene3D" id="3.40.1650.10">
    <property type="entry name" value="RbsD-like domain"/>
    <property type="match status" value="1"/>
</dbReference>
<keyword evidence="3" id="KW-0963">Cytoplasm</keyword>
<reference evidence="7" key="1">
    <citation type="journal article" date="2019" name="Int. J. Syst. Evol. Microbiol.">
        <title>The Global Catalogue of Microorganisms (GCM) 10K type strain sequencing project: providing services to taxonomists for standard genome sequencing and annotation.</title>
        <authorList>
            <consortium name="The Broad Institute Genomics Platform"/>
            <consortium name="The Broad Institute Genome Sequencing Center for Infectious Disease"/>
            <person name="Wu L."/>
            <person name="Ma J."/>
        </authorList>
    </citation>
    <scope>NUCLEOTIDE SEQUENCE [LARGE SCALE GENOMIC DNA]</scope>
    <source>
        <strain evidence="7">JCM 12140</strain>
    </source>
</reference>
<dbReference type="PANTHER" id="PTHR37831">
    <property type="entry name" value="D-RIBOSE PYRANASE"/>
    <property type="match status" value="1"/>
</dbReference>
<evidence type="ECO:0000256" key="3">
    <source>
        <dbReference type="ARBA" id="ARBA00022490"/>
    </source>
</evidence>
<dbReference type="EMBL" id="BAAAJX010000002">
    <property type="protein sequence ID" value="GAA1492273.1"/>
    <property type="molecule type" value="Genomic_DNA"/>
</dbReference>
<dbReference type="InterPro" id="IPR023064">
    <property type="entry name" value="D-ribose_pyranase"/>
</dbReference>
<evidence type="ECO:0000313" key="6">
    <source>
        <dbReference type="EMBL" id="GAA1492273.1"/>
    </source>
</evidence>
<dbReference type="SUPFAM" id="SSF102546">
    <property type="entry name" value="RbsD-like"/>
    <property type="match status" value="1"/>
</dbReference>
<dbReference type="Proteomes" id="UP001501742">
    <property type="component" value="Unassembled WGS sequence"/>
</dbReference>
<keyword evidence="7" id="KW-1185">Reference proteome</keyword>
<keyword evidence="4" id="KW-0413">Isomerase</keyword>
<dbReference type="InterPro" id="IPR023750">
    <property type="entry name" value="RbsD-like_sf"/>
</dbReference>
<gene>
    <name evidence="6" type="primary">rbsD</name>
    <name evidence="6" type="ORF">GCM10009627_06190</name>
</gene>
<evidence type="ECO:0000256" key="5">
    <source>
        <dbReference type="ARBA" id="ARBA00023277"/>
    </source>
</evidence>